<dbReference type="NCBIfam" id="TIGR00715">
    <property type="entry name" value="precor6x_red"/>
    <property type="match status" value="1"/>
</dbReference>
<keyword evidence="2" id="KW-0169">Cobalamin biosynthesis</keyword>
<keyword evidence="3" id="KW-0560">Oxidoreductase</keyword>
<dbReference type="UniPathway" id="UPA00148"/>
<comment type="pathway">
    <text evidence="1">Cofactor biosynthesis; adenosylcobalamin biosynthesis.</text>
</comment>
<dbReference type="GO" id="GO:0016994">
    <property type="term" value="F:precorrin-6A reductase activity"/>
    <property type="evidence" value="ECO:0007669"/>
    <property type="project" value="InterPro"/>
</dbReference>
<protein>
    <submittedName>
        <fullName evidence="4">Precorrin-6A reductase</fullName>
    </submittedName>
</protein>
<evidence type="ECO:0000313" key="4">
    <source>
        <dbReference type="EMBL" id="OWP79395.1"/>
    </source>
</evidence>
<organism evidence="4 5">
    <name type="scientific">Flavobacterium columnare</name>
    <dbReference type="NCBI Taxonomy" id="996"/>
    <lineage>
        <taxon>Bacteria</taxon>
        <taxon>Pseudomonadati</taxon>
        <taxon>Bacteroidota</taxon>
        <taxon>Flavobacteriia</taxon>
        <taxon>Flavobacteriales</taxon>
        <taxon>Flavobacteriaceae</taxon>
        <taxon>Flavobacterium</taxon>
    </lineage>
</organism>
<dbReference type="AlphaFoldDB" id="A0A246GDN4"/>
<gene>
    <name evidence="4" type="ORF">BWK62_02550</name>
</gene>
<evidence type="ECO:0000313" key="5">
    <source>
        <dbReference type="Proteomes" id="UP000198034"/>
    </source>
</evidence>
<evidence type="ECO:0000256" key="3">
    <source>
        <dbReference type="ARBA" id="ARBA00023002"/>
    </source>
</evidence>
<sequence length="251" mass="28978">MILVFGGTTEGKKVAKWLEKRALHYFYSTKTEIEFDQGQFGHYRFGAFTATDLISFCQKNHIKTIIHASHPFAELLHQCIEEVSTFLAIPVFRFERAYPERIVSKEVNYVKNYEEAINYLHTHTFSNLLALTGVQTIEKLKPYWEKHTTYFRILPRETSVTIAEKVGFPSQNLILEFPNTNIDDEIATIKKYNCEAVITKESGESGYLSVKINAAKYCNIPIIIIERKPLPRSFILVSNENELFNSLLVNQ</sequence>
<dbReference type="PANTHER" id="PTHR36925">
    <property type="entry name" value="COBALT-PRECORRIN-6A REDUCTASE"/>
    <property type="match status" value="1"/>
</dbReference>
<evidence type="ECO:0000256" key="1">
    <source>
        <dbReference type="ARBA" id="ARBA00004953"/>
    </source>
</evidence>
<reference evidence="4 5" key="1">
    <citation type="journal article" date="2017" name="Infect. Genet. Evol.">
        <title>Comparative genome analysis of fish pathogen Flavobacterium columnare reveals extensive sequence diversity within the species.</title>
        <authorList>
            <person name="Kayansamruaj P."/>
            <person name="Dong H.T."/>
            <person name="Hirono I."/>
            <person name="Kondo H."/>
            <person name="Senapin S."/>
            <person name="Rodkhum C."/>
        </authorList>
    </citation>
    <scope>NUCLEOTIDE SEQUENCE [LARGE SCALE GENOMIC DNA]</scope>
    <source>
        <strain evidence="4 5">1214</strain>
    </source>
</reference>
<dbReference type="PROSITE" id="PS51014">
    <property type="entry name" value="COBK_CBIJ"/>
    <property type="match status" value="1"/>
</dbReference>
<proteinExistence type="predicted"/>
<accession>A0A246GDN4</accession>
<dbReference type="PANTHER" id="PTHR36925:SF1">
    <property type="entry name" value="COBALT-PRECORRIN-6A REDUCTASE"/>
    <property type="match status" value="1"/>
</dbReference>
<dbReference type="EMBL" id="MTCY01000004">
    <property type="protein sequence ID" value="OWP79395.1"/>
    <property type="molecule type" value="Genomic_DNA"/>
</dbReference>
<dbReference type="InterPro" id="IPR003723">
    <property type="entry name" value="Precorrin-6x_reduct"/>
</dbReference>
<dbReference type="GO" id="GO:0009236">
    <property type="term" value="P:cobalamin biosynthetic process"/>
    <property type="evidence" value="ECO:0007669"/>
    <property type="project" value="UniProtKB-UniPathway"/>
</dbReference>
<name>A0A246GDN4_9FLAO</name>
<evidence type="ECO:0000256" key="2">
    <source>
        <dbReference type="ARBA" id="ARBA00022573"/>
    </source>
</evidence>
<comment type="caution">
    <text evidence="4">The sequence shown here is derived from an EMBL/GenBank/DDBJ whole genome shotgun (WGS) entry which is preliminary data.</text>
</comment>
<dbReference type="Proteomes" id="UP000198034">
    <property type="component" value="Unassembled WGS sequence"/>
</dbReference>
<dbReference type="Pfam" id="PF02571">
    <property type="entry name" value="CbiJ"/>
    <property type="match status" value="1"/>
</dbReference>